<dbReference type="EMBL" id="AOIV01000041">
    <property type="protein sequence ID" value="ELZ27289.1"/>
    <property type="molecule type" value="Genomic_DNA"/>
</dbReference>
<keyword evidence="1" id="KW-0812">Transmembrane</keyword>
<feature type="transmembrane region" description="Helical" evidence="1">
    <location>
        <begin position="32"/>
        <end position="60"/>
    </location>
</feature>
<dbReference type="RefSeq" id="WP_008389285.1">
    <property type="nucleotide sequence ID" value="NZ_AOIV01000041.1"/>
</dbReference>
<evidence type="ECO:0000256" key="1">
    <source>
        <dbReference type="SAM" id="Phobius"/>
    </source>
</evidence>
<dbReference type="InParanoid" id="M0CZG2"/>
<sequence length="132" mass="13293">MSSQPRTAANPLVGFVAASERRRVLVALGVPLLFLLAVELAANLGVLPLVLAAGLAAYLYARPTARATLAAGAAGTGLLLLSLFLLQVYSTVAGGSTEPLAGTVARLSGWVLLGTALLALGAWLSGAGRRGE</sequence>
<feature type="transmembrane region" description="Helical" evidence="1">
    <location>
        <begin position="109"/>
        <end position="127"/>
    </location>
</feature>
<protein>
    <submittedName>
        <fullName evidence="2">Uncharacterized protein</fullName>
    </submittedName>
</protein>
<comment type="caution">
    <text evidence="2">The sequence shown here is derived from an EMBL/GenBank/DDBJ whole genome shotgun (WGS) entry which is preliminary data.</text>
</comment>
<evidence type="ECO:0000313" key="3">
    <source>
        <dbReference type="Proteomes" id="UP000011513"/>
    </source>
</evidence>
<proteinExistence type="predicted"/>
<organism evidence="2 3">
    <name type="scientific">Halogeometricum pallidum JCM 14848</name>
    <dbReference type="NCBI Taxonomy" id="1227487"/>
    <lineage>
        <taxon>Archaea</taxon>
        <taxon>Methanobacteriati</taxon>
        <taxon>Methanobacteriota</taxon>
        <taxon>Stenosarchaea group</taxon>
        <taxon>Halobacteria</taxon>
        <taxon>Halobacteriales</taxon>
        <taxon>Haloferacaceae</taxon>
        <taxon>Halogeometricum</taxon>
    </lineage>
</organism>
<keyword evidence="1" id="KW-0472">Membrane</keyword>
<dbReference type="Proteomes" id="UP000011513">
    <property type="component" value="Unassembled WGS sequence"/>
</dbReference>
<keyword evidence="3" id="KW-1185">Reference proteome</keyword>
<evidence type="ECO:0000313" key="2">
    <source>
        <dbReference type="EMBL" id="ELZ27289.1"/>
    </source>
</evidence>
<accession>M0CZG2</accession>
<feature type="transmembrane region" description="Helical" evidence="1">
    <location>
        <begin position="67"/>
        <end position="89"/>
    </location>
</feature>
<gene>
    <name evidence="2" type="ORF">C474_18124</name>
</gene>
<reference evidence="2 3" key="1">
    <citation type="journal article" date="2014" name="PLoS Genet.">
        <title>Phylogenetically driven sequencing of extremely halophilic archaea reveals strategies for static and dynamic osmo-response.</title>
        <authorList>
            <person name="Becker E.A."/>
            <person name="Seitzer P.M."/>
            <person name="Tritt A."/>
            <person name="Larsen D."/>
            <person name="Krusor M."/>
            <person name="Yao A.I."/>
            <person name="Wu D."/>
            <person name="Madern D."/>
            <person name="Eisen J.A."/>
            <person name="Darling A.E."/>
            <person name="Facciotti M.T."/>
        </authorList>
    </citation>
    <scope>NUCLEOTIDE SEQUENCE [LARGE SCALE GENOMIC DNA]</scope>
    <source>
        <strain evidence="2 3">JCM 14848</strain>
    </source>
</reference>
<dbReference type="eggNOG" id="ENOG502N5CZ">
    <property type="taxonomic scope" value="Archaea"/>
</dbReference>
<keyword evidence="1" id="KW-1133">Transmembrane helix</keyword>
<dbReference type="AlphaFoldDB" id="M0CZG2"/>
<name>M0CZG2_HALPD</name>